<dbReference type="GO" id="GO:0061579">
    <property type="term" value="F:N-acyl homoserine lactone synthase activity"/>
    <property type="evidence" value="ECO:0007669"/>
    <property type="project" value="UniProtKB-UniRule"/>
</dbReference>
<dbReference type="Gene3D" id="3.40.630.30">
    <property type="match status" value="1"/>
</dbReference>
<evidence type="ECO:0000256" key="6">
    <source>
        <dbReference type="ARBA" id="ARBA00022929"/>
    </source>
</evidence>
<dbReference type="GO" id="GO:0007165">
    <property type="term" value="P:signal transduction"/>
    <property type="evidence" value="ECO:0007669"/>
    <property type="project" value="TreeGrafter"/>
</dbReference>
<dbReference type="PRINTS" id="PR01549">
    <property type="entry name" value="AUTOINDCRSYN"/>
</dbReference>
<evidence type="ECO:0000256" key="9">
    <source>
        <dbReference type="RuleBase" id="RU361135"/>
    </source>
</evidence>
<evidence type="ECO:0000313" key="11">
    <source>
        <dbReference type="EMBL" id="QGR71728.1"/>
    </source>
</evidence>
<evidence type="ECO:0000313" key="12">
    <source>
        <dbReference type="Proteomes" id="UP000196440"/>
    </source>
</evidence>
<dbReference type="PROSITE" id="PS51187">
    <property type="entry name" value="AUTOINDUCER_SYNTH_2"/>
    <property type="match status" value="1"/>
</dbReference>
<evidence type="ECO:0000256" key="7">
    <source>
        <dbReference type="ARBA" id="ARBA00048576"/>
    </source>
</evidence>
<protein>
    <recommendedName>
        <fullName evidence="2 9">Acyl-homoserine-lactone synthase</fullName>
        <ecNumber evidence="1 9">2.3.1.184</ecNumber>
    </recommendedName>
    <alternativeName>
        <fullName evidence="9">Autoinducer synthesis protein</fullName>
    </alternativeName>
</protein>
<keyword evidence="3 8" id="KW-0673">Quorum sensing</keyword>
<dbReference type="Proteomes" id="UP000424966">
    <property type="component" value="Chromosome"/>
</dbReference>
<dbReference type="PANTHER" id="PTHR39322:SF1">
    <property type="entry name" value="ISOVALERYL-HOMOSERINE LACTONE SYNTHASE"/>
    <property type="match status" value="1"/>
</dbReference>
<accession>A0A209A4U1</accession>
<evidence type="ECO:0000256" key="1">
    <source>
        <dbReference type="ARBA" id="ARBA00012340"/>
    </source>
</evidence>
<sequence length="218" mass="25293">MVFIMLKLFNVNFDSMPERKLDEIFTLRKITFKDRLDWKVTCTDGRESDQYDDENTNYILGIIEDTIVCSVRFIEMKYPTMVTGPFAPYFSDIDLPVDGFIESSRFFVEKKLARDMVGNNSPLSLLLFLAMVNYARSRNYNGILTVVSRGMYILLKRSGWNITVLNQGESEKNEVIYLLHLGVDIDSQKQLIKKIRRTHHVESHILETWPLAVPGIVK</sequence>
<dbReference type="SUPFAM" id="SSF55729">
    <property type="entry name" value="Acyl-CoA N-acyltransferases (Nat)"/>
    <property type="match status" value="1"/>
</dbReference>
<dbReference type="PROSITE" id="PS00949">
    <property type="entry name" value="AUTOINDUCER_SYNTH_1"/>
    <property type="match status" value="1"/>
</dbReference>
<evidence type="ECO:0000313" key="10">
    <source>
        <dbReference type="EMBL" id="OVZ87779.1"/>
    </source>
</evidence>
<evidence type="ECO:0000256" key="3">
    <source>
        <dbReference type="ARBA" id="ARBA00022654"/>
    </source>
</evidence>
<evidence type="ECO:0000256" key="5">
    <source>
        <dbReference type="ARBA" id="ARBA00022691"/>
    </source>
</evidence>
<comment type="catalytic activity">
    <reaction evidence="7 9">
        <text>a fatty acyl-[ACP] + S-adenosyl-L-methionine = an N-acyl-L-homoserine lactone + S-methyl-5'-thioadenosine + holo-[ACP] + H(+)</text>
        <dbReference type="Rhea" id="RHEA:10096"/>
        <dbReference type="Rhea" id="RHEA-COMP:9685"/>
        <dbReference type="Rhea" id="RHEA-COMP:14125"/>
        <dbReference type="ChEBI" id="CHEBI:15378"/>
        <dbReference type="ChEBI" id="CHEBI:17509"/>
        <dbReference type="ChEBI" id="CHEBI:55474"/>
        <dbReference type="ChEBI" id="CHEBI:59789"/>
        <dbReference type="ChEBI" id="CHEBI:64479"/>
        <dbReference type="ChEBI" id="CHEBI:138651"/>
        <dbReference type="EC" id="2.3.1.184"/>
    </reaction>
</comment>
<evidence type="ECO:0000256" key="8">
    <source>
        <dbReference type="PROSITE-ProRule" id="PRU00533"/>
    </source>
</evidence>
<evidence type="ECO:0000313" key="13">
    <source>
        <dbReference type="Proteomes" id="UP000424966"/>
    </source>
</evidence>
<keyword evidence="5 9" id="KW-0949">S-adenosyl-L-methionine</keyword>
<dbReference type="EC" id="2.3.1.184" evidence="1 9"/>
<dbReference type="EMBL" id="NHOI01000010">
    <property type="protein sequence ID" value="OVZ87779.1"/>
    <property type="molecule type" value="Genomic_DNA"/>
</dbReference>
<dbReference type="Pfam" id="PF00765">
    <property type="entry name" value="Autoind_synth"/>
    <property type="match status" value="1"/>
</dbReference>
<dbReference type="InterPro" id="IPR016181">
    <property type="entry name" value="Acyl_CoA_acyltransferase"/>
</dbReference>
<evidence type="ECO:0000256" key="2">
    <source>
        <dbReference type="ARBA" id="ARBA00018768"/>
    </source>
</evidence>
<dbReference type="InterPro" id="IPR001690">
    <property type="entry name" value="Autoind_synthase"/>
</dbReference>
<keyword evidence="13" id="KW-1185">Reference proteome</keyword>
<evidence type="ECO:0000256" key="4">
    <source>
        <dbReference type="ARBA" id="ARBA00022679"/>
    </source>
</evidence>
<dbReference type="Proteomes" id="UP000196440">
    <property type="component" value="Unassembled WGS sequence"/>
</dbReference>
<keyword evidence="4 9" id="KW-0808">Transferase</keyword>
<name>A0A209A4U1_YERIN</name>
<dbReference type="AlphaFoldDB" id="A0A209A4U1"/>
<dbReference type="PANTHER" id="PTHR39322">
    <property type="entry name" value="ACYL-HOMOSERINE-LACTONE SYNTHASE"/>
    <property type="match status" value="1"/>
</dbReference>
<organism evidence="10 12">
    <name type="scientific">Yersinia intermedia</name>
    <dbReference type="NCBI Taxonomy" id="631"/>
    <lineage>
        <taxon>Bacteria</taxon>
        <taxon>Pseudomonadati</taxon>
        <taxon>Pseudomonadota</taxon>
        <taxon>Gammaproteobacteria</taxon>
        <taxon>Enterobacterales</taxon>
        <taxon>Yersiniaceae</taxon>
        <taxon>Yersinia</taxon>
    </lineage>
</organism>
<comment type="similarity">
    <text evidence="8 9">Belongs to the autoinducer synthase family.</text>
</comment>
<dbReference type="OrthoDB" id="6169313at2"/>
<gene>
    <name evidence="10" type="ORF">CBW57_09460</name>
    <name evidence="11" type="ORF">FOC37_15980</name>
</gene>
<dbReference type="GO" id="GO:0009372">
    <property type="term" value="P:quorum sensing"/>
    <property type="evidence" value="ECO:0007669"/>
    <property type="project" value="UniProtKB-UniRule"/>
</dbReference>
<reference evidence="10 12" key="1">
    <citation type="submission" date="2017-05" db="EMBL/GenBank/DDBJ databases">
        <title>Whole genome sequencing of Yersinia kristensenii.</title>
        <authorList>
            <person name="Campioni F."/>
        </authorList>
    </citation>
    <scope>NUCLEOTIDE SEQUENCE [LARGE SCALE GENOMIC DNA]</scope>
    <source>
        <strain evidence="10 12">CFSAN060536</strain>
    </source>
</reference>
<reference evidence="11 13" key="2">
    <citation type="submission" date="2019-11" db="EMBL/GenBank/DDBJ databases">
        <title>FDA dAtabase for Regulatory Grade micrObial Sequences (FDA-ARGOS): Supporting development and validation of Infectious Disease Dx tests.</title>
        <authorList>
            <person name="Patel R."/>
            <person name="Rucinski S."/>
            <person name="Tallon L."/>
            <person name="Sadzewicz L."/>
            <person name="Vavikolanu K."/>
            <person name="Mehta A."/>
            <person name="Aluvathingal J."/>
            <person name="Nadendla S."/>
            <person name="Nandy P."/>
            <person name="Geyer C."/>
            <person name="Yan Y."/>
            <person name="Sichtig H."/>
        </authorList>
    </citation>
    <scope>NUCLEOTIDE SEQUENCE [LARGE SCALE GENOMIC DNA]</scope>
    <source>
        <strain evidence="11 13">FDAARGOS_729</strain>
    </source>
</reference>
<proteinExistence type="inferred from homology"/>
<dbReference type="EMBL" id="CP046294">
    <property type="protein sequence ID" value="QGR71728.1"/>
    <property type="molecule type" value="Genomic_DNA"/>
</dbReference>
<keyword evidence="6 8" id="KW-0071">Autoinducer synthesis</keyword>
<dbReference type="InterPro" id="IPR018311">
    <property type="entry name" value="Autoind_synth_CS"/>
</dbReference>